<dbReference type="InterPro" id="IPR036852">
    <property type="entry name" value="Peptidase_S8/S53_dom_sf"/>
</dbReference>
<evidence type="ECO:0000256" key="1">
    <source>
        <dbReference type="PROSITE-ProRule" id="PRU01240"/>
    </source>
</evidence>
<feature type="non-terminal residue" evidence="3">
    <location>
        <position position="1"/>
    </location>
</feature>
<organism evidence="3">
    <name type="scientific">Streptomyces sp. SID7499</name>
    <dbReference type="NCBI Taxonomy" id="2706086"/>
    <lineage>
        <taxon>Bacteria</taxon>
        <taxon>Bacillati</taxon>
        <taxon>Actinomycetota</taxon>
        <taxon>Actinomycetes</taxon>
        <taxon>Kitasatosporales</taxon>
        <taxon>Streptomycetaceae</taxon>
        <taxon>Streptomyces</taxon>
    </lineage>
</organism>
<evidence type="ECO:0000313" key="3">
    <source>
        <dbReference type="EMBL" id="NEE06137.1"/>
    </source>
</evidence>
<dbReference type="AlphaFoldDB" id="A0A6G3WL15"/>
<comment type="similarity">
    <text evidence="1">Belongs to the peptidase S8 family.</text>
</comment>
<feature type="domain" description="Peptidase S8/S53" evidence="2">
    <location>
        <begin position="1"/>
        <end position="41"/>
    </location>
</feature>
<dbReference type="GO" id="GO:0004252">
    <property type="term" value="F:serine-type endopeptidase activity"/>
    <property type="evidence" value="ECO:0007669"/>
    <property type="project" value="InterPro"/>
</dbReference>
<comment type="caution">
    <text evidence="3">The sequence shown here is derived from an EMBL/GenBank/DDBJ whole genome shotgun (WGS) entry which is preliminary data.</text>
</comment>
<dbReference type="PROSITE" id="PS51892">
    <property type="entry name" value="SUBTILASE"/>
    <property type="match status" value="1"/>
</dbReference>
<comment type="caution">
    <text evidence="1">Lacks conserved residue(s) required for the propagation of feature annotation.</text>
</comment>
<dbReference type="GO" id="GO:0006508">
    <property type="term" value="P:proteolysis"/>
    <property type="evidence" value="ECO:0007669"/>
    <property type="project" value="InterPro"/>
</dbReference>
<accession>A0A6G3WL15</accession>
<dbReference type="Gene3D" id="3.40.50.200">
    <property type="entry name" value="Peptidase S8/S53 domain"/>
    <property type="match status" value="1"/>
</dbReference>
<sequence>MATPHVAGAAAIVRQAHPDWTAQQIKAALVSSARTTGKVAGADQTGAGVLDVAAAVDQQVVSAPAVQAGSYAWPQDASDRTTVEVPFTNTGGSDLTLRPTVSGVRGNDGSRITSGVLKLKERTVTVPAGATVKVPLQVDPTARLKDAQYGAVTGRILATGGGAHVSVPVT</sequence>
<gene>
    <name evidence="3" type="ORF">G3M58_06785</name>
</gene>
<protein>
    <submittedName>
        <fullName evidence="3">S8 family serine peptidase</fullName>
    </submittedName>
</protein>
<dbReference type="InterPro" id="IPR000209">
    <property type="entry name" value="Peptidase_S8/S53_dom"/>
</dbReference>
<dbReference type="SUPFAM" id="SSF52743">
    <property type="entry name" value="Subtilisin-like"/>
    <property type="match status" value="1"/>
</dbReference>
<reference evidence="3" key="1">
    <citation type="submission" date="2020-01" db="EMBL/GenBank/DDBJ databases">
        <title>Insect and environment-associated Actinomycetes.</title>
        <authorList>
            <person name="Currrie C."/>
            <person name="Chevrette M."/>
            <person name="Carlson C."/>
            <person name="Stubbendieck R."/>
            <person name="Wendt-Pienkowski E."/>
        </authorList>
    </citation>
    <scope>NUCLEOTIDE SEQUENCE</scope>
    <source>
        <strain evidence="3">SID7499</strain>
    </source>
</reference>
<proteinExistence type="inferred from homology"/>
<dbReference type="EMBL" id="JAAGMN010000663">
    <property type="protein sequence ID" value="NEE06137.1"/>
    <property type="molecule type" value="Genomic_DNA"/>
</dbReference>
<dbReference type="Pfam" id="PF00082">
    <property type="entry name" value="Peptidase_S8"/>
    <property type="match status" value="1"/>
</dbReference>
<evidence type="ECO:0000259" key="2">
    <source>
        <dbReference type="Pfam" id="PF00082"/>
    </source>
</evidence>
<feature type="non-terminal residue" evidence="3">
    <location>
        <position position="170"/>
    </location>
</feature>
<name>A0A6G3WL15_9ACTN</name>